<dbReference type="InterPro" id="IPR036928">
    <property type="entry name" value="AS_sf"/>
</dbReference>
<organism evidence="2 3">
    <name type="scientific">Penicillium nordicum</name>
    <dbReference type="NCBI Taxonomy" id="229535"/>
    <lineage>
        <taxon>Eukaryota</taxon>
        <taxon>Fungi</taxon>
        <taxon>Dikarya</taxon>
        <taxon>Ascomycota</taxon>
        <taxon>Pezizomycotina</taxon>
        <taxon>Eurotiomycetes</taxon>
        <taxon>Eurotiomycetidae</taxon>
        <taxon>Eurotiales</taxon>
        <taxon>Aspergillaceae</taxon>
        <taxon>Penicillium</taxon>
    </lineage>
</organism>
<keyword evidence="1" id="KW-0812">Transmembrane</keyword>
<reference evidence="2 3" key="1">
    <citation type="submission" date="2015-08" db="EMBL/GenBank/DDBJ databases">
        <title>Genome sequencing of Penicillium nordicum.</title>
        <authorList>
            <person name="Nguyen H.D."/>
            <person name="Seifert K.A."/>
        </authorList>
    </citation>
    <scope>NUCLEOTIDE SEQUENCE [LARGE SCALE GENOMIC DNA]</scope>
    <source>
        <strain evidence="2 3">DAOMC 185683</strain>
    </source>
</reference>
<feature type="transmembrane region" description="Helical" evidence="1">
    <location>
        <begin position="92"/>
        <end position="116"/>
    </location>
</feature>
<dbReference type="EMBL" id="LHQQ01000010">
    <property type="protein sequence ID" value="KOS47909.1"/>
    <property type="molecule type" value="Genomic_DNA"/>
</dbReference>
<dbReference type="SUPFAM" id="SSF75304">
    <property type="entry name" value="Amidase signature (AS) enzymes"/>
    <property type="match status" value="1"/>
</dbReference>
<keyword evidence="3" id="KW-1185">Reference proteome</keyword>
<evidence type="ECO:0000256" key="1">
    <source>
        <dbReference type="SAM" id="Phobius"/>
    </source>
</evidence>
<keyword evidence="1" id="KW-0472">Membrane</keyword>
<comment type="caution">
    <text evidence="2">The sequence shown here is derived from an EMBL/GenBank/DDBJ whole genome shotgun (WGS) entry which is preliminary data.</text>
</comment>
<dbReference type="AlphaFoldDB" id="A0A0M9WK50"/>
<accession>A0A0M9WK50</accession>
<evidence type="ECO:0000313" key="2">
    <source>
        <dbReference type="EMBL" id="KOS47909.1"/>
    </source>
</evidence>
<keyword evidence="1" id="KW-1133">Transmembrane helix</keyword>
<dbReference type="Gene3D" id="3.90.1300.10">
    <property type="entry name" value="Amidase signature (AS) domain"/>
    <property type="match status" value="1"/>
</dbReference>
<dbReference type="OrthoDB" id="1879366at2759"/>
<dbReference type="STRING" id="229535.A0A0M9WK50"/>
<sequence>MLSEKLARQSSKAGLEAKAHRMVFALRAAYDSALEHVDILITPCAPTVAMPHPDPNGADALMGDWPRSWIDLIYMLGWVCHLTLCDRTLTSLLFLFLFSPSSLAVTNTVALLSLSYPSFPSDYELLLVPSIFCLSISSS</sequence>
<name>A0A0M9WK50_9EURO</name>
<proteinExistence type="predicted"/>
<gene>
    <name evidence="2" type="ORF">ACN38_g1080</name>
</gene>
<evidence type="ECO:0008006" key="4">
    <source>
        <dbReference type="Google" id="ProtNLM"/>
    </source>
</evidence>
<dbReference type="Proteomes" id="UP000037696">
    <property type="component" value="Unassembled WGS sequence"/>
</dbReference>
<evidence type="ECO:0000313" key="3">
    <source>
        <dbReference type="Proteomes" id="UP000037696"/>
    </source>
</evidence>
<protein>
    <recommendedName>
        <fullName evidence="4">Amidase domain-containing protein</fullName>
    </recommendedName>
</protein>